<dbReference type="GO" id="GO:0005524">
    <property type="term" value="F:ATP binding"/>
    <property type="evidence" value="ECO:0007669"/>
    <property type="project" value="UniProtKB-KW"/>
</dbReference>
<dbReference type="InterPro" id="IPR032524">
    <property type="entry name" value="ABC_tran_C"/>
</dbReference>
<dbReference type="PROSITE" id="PS50893">
    <property type="entry name" value="ABC_TRANSPORTER_2"/>
    <property type="match status" value="2"/>
</dbReference>
<feature type="domain" description="ABC transporter" evidence="5">
    <location>
        <begin position="2"/>
        <end position="247"/>
    </location>
</feature>
<proteinExistence type="predicted"/>
<dbReference type="RefSeq" id="WP_257769043.1">
    <property type="nucleotide sequence ID" value="NZ_CP102480.1"/>
</dbReference>
<keyword evidence="1" id="KW-0677">Repeat</keyword>
<dbReference type="InterPro" id="IPR050611">
    <property type="entry name" value="ABCF"/>
</dbReference>
<keyword evidence="3 6" id="KW-0067">ATP-binding</keyword>
<dbReference type="FunFam" id="3.40.50.300:FF:000011">
    <property type="entry name" value="Putative ABC transporter ATP-binding component"/>
    <property type="match status" value="1"/>
</dbReference>
<dbReference type="GO" id="GO:0016887">
    <property type="term" value="F:ATP hydrolysis activity"/>
    <property type="evidence" value="ECO:0007669"/>
    <property type="project" value="InterPro"/>
</dbReference>
<dbReference type="PROSITE" id="PS00211">
    <property type="entry name" value="ABC_TRANSPORTER_1"/>
    <property type="match status" value="2"/>
</dbReference>
<dbReference type="SMART" id="SM00382">
    <property type="entry name" value="AAA"/>
    <property type="match status" value="2"/>
</dbReference>
<dbReference type="Gene3D" id="1.10.287.380">
    <property type="entry name" value="Valyl-tRNA synthetase, C-terminal domain"/>
    <property type="match status" value="1"/>
</dbReference>
<dbReference type="Proteomes" id="UP001060336">
    <property type="component" value="Chromosome"/>
</dbReference>
<dbReference type="InterPro" id="IPR037118">
    <property type="entry name" value="Val-tRNA_synth_C_sf"/>
</dbReference>
<accession>A0A9J7AS62</accession>
<dbReference type="Gene3D" id="3.40.50.300">
    <property type="entry name" value="P-loop containing nucleotide triphosphate hydrolases"/>
    <property type="match status" value="2"/>
</dbReference>
<reference evidence="6" key="1">
    <citation type="submission" date="2022-08" db="EMBL/GenBank/DDBJ databases">
        <title>Nisaea acidiphila sp. nov., isolated from a marine algal debris and emended description of the genus Nisaea Urios et al. 2008.</title>
        <authorList>
            <person name="Kwon K."/>
        </authorList>
    </citation>
    <scope>NUCLEOTIDE SEQUENCE</scope>
    <source>
        <strain evidence="6">MEBiC11861</strain>
    </source>
</reference>
<evidence type="ECO:0000256" key="1">
    <source>
        <dbReference type="ARBA" id="ARBA00022737"/>
    </source>
</evidence>
<dbReference type="InterPro" id="IPR032781">
    <property type="entry name" value="ABC_tran_Xtn"/>
</dbReference>
<keyword evidence="7" id="KW-1185">Reference proteome</keyword>
<dbReference type="InterPro" id="IPR017871">
    <property type="entry name" value="ABC_transporter-like_CS"/>
</dbReference>
<keyword evidence="2" id="KW-0547">Nucleotide-binding</keyword>
<evidence type="ECO:0000313" key="6">
    <source>
        <dbReference type="EMBL" id="UUX50054.1"/>
    </source>
</evidence>
<dbReference type="PANTHER" id="PTHR19211">
    <property type="entry name" value="ATP-BINDING TRANSPORT PROTEIN-RELATED"/>
    <property type="match status" value="1"/>
</dbReference>
<evidence type="ECO:0000256" key="4">
    <source>
        <dbReference type="SAM" id="MobiDB-lite"/>
    </source>
</evidence>
<dbReference type="EMBL" id="CP102480">
    <property type="protein sequence ID" value="UUX50054.1"/>
    <property type="molecule type" value="Genomic_DNA"/>
</dbReference>
<gene>
    <name evidence="6" type="ORF">NUH88_22035</name>
</gene>
<evidence type="ECO:0000256" key="3">
    <source>
        <dbReference type="ARBA" id="ARBA00022840"/>
    </source>
</evidence>
<dbReference type="Pfam" id="PF00005">
    <property type="entry name" value="ABC_tran"/>
    <property type="match status" value="2"/>
</dbReference>
<evidence type="ECO:0000259" key="5">
    <source>
        <dbReference type="PROSITE" id="PS50893"/>
    </source>
</evidence>
<dbReference type="InterPro" id="IPR027417">
    <property type="entry name" value="P-loop_NTPase"/>
</dbReference>
<dbReference type="GO" id="GO:0003677">
    <property type="term" value="F:DNA binding"/>
    <property type="evidence" value="ECO:0007669"/>
    <property type="project" value="InterPro"/>
</dbReference>
<dbReference type="Pfam" id="PF12848">
    <property type="entry name" value="ABC_tran_Xtn"/>
    <property type="match status" value="1"/>
</dbReference>
<organism evidence="6 7">
    <name type="scientific">Nisaea acidiphila</name>
    <dbReference type="NCBI Taxonomy" id="1862145"/>
    <lineage>
        <taxon>Bacteria</taxon>
        <taxon>Pseudomonadati</taxon>
        <taxon>Pseudomonadota</taxon>
        <taxon>Alphaproteobacteria</taxon>
        <taxon>Rhodospirillales</taxon>
        <taxon>Thalassobaculaceae</taxon>
        <taxon>Nisaea</taxon>
    </lineage>
</organism>
<evidence type="ECO:0000313" key="7">
    <source>
        <dbReference type="Proteomes" id="UP001060336"/>
    </source>
</evidence>
<dbReference type="PANTHER" id="PTHR19211:SF14">
    <property type="entry name" value="ATP-BINDING CASSETTE SUB-FAMILY F MEMBER 1"/>
    <property type="match status" value="1"/>
</dbReference>
<evidence type="ECO:0000256" key="2">
    <source>
        <dbReference type="ARBA" id="ARBA00022741"/>
    </source>
</evidence>
<feature type="compositionally biased region" description="Basic and acidic residues" evidence="4">
    <location>
        <begin position="537"/>
        <end position="560"/>
    </location>
</feature>
<dbReference type="Pfam" id="PF16326">
    <property type="entry name" value="ABC_tran_CTD"/>
    <property type="match status" value="1"/>
</dbReference>
<protein>
    <submittedName>
        <fullName evidence="6">ATP-binding cassette domain-containing protein</fullName>
    </submittedName>
</protein>
<feature type="domain" description="ABC transporter" evidence="5">
    <location>
        <begin position="314"/>
        <end position="529"/>
    </location>
</feature>
<name>A0A9J7AS62_9PROT</name>
<feature type="region of interest" description="Disordered" evidence="4">
    <location>
        <begin position="528"/>
        <end position="560"/>
    </location>
</feature>
<dbReference type="AlphaFoldDB" id="A0A9J7AS62"/>
<dbReference type="InterPro" id="IPR003593">
    <property type="entry name" value="AAA+_ATPase"/>
</dbReference>
<dbReference type="InterPro" id="IPR003439">
    <property type="entry name" value="ABC_transporter-like_ATP-bd"/>
</dbReference>
<sequence length="630" mass="69923">MIQITDMTFRIAGRSLFDEASATIPDGHKVGLVGRNGTGKSTLLKLLTDEYHPDGGEILVSGGRGVEDPIGMVSQEAPSGPDTPLEVVLRADKERERLLTEAETTDDPMRIAEVQTRLADIGAHAAPARAAAILAGLGFDDAMQAAPMSSFSGGWRMRVALAAVLFAEPEILLLDEPTNHLDLEATVWLEAYLARYPKTLVIVSHDRGLLNKAVDAILHLENLKLTLYQGGYDRFEKTREERLAQIEAQRAKQSAQRKHMEAFIERFRYKASKARQAQSRIKALERMEKLPDAVNEPTTRFSFPNPEELPPPLVTFDNASVGYEPGKTVLKGLGFRIDGDDRIGLLGRNGNGKSTLAKLIAGRLAKFDGDEHRSAKLRVGFFAQHQIEDLDPEATPAEHMARLMPGALPDKVRARLGGVGLVQDKQTTKAKHLSGGEKARLTLALITYDSPHVLILDEPTNHLDIDARDALVQALNDYTGAVILISHDRRLLELTVDRLWLVANGTVKPYEGDLDGYRDWLRQEERAARVAASEDEPDKKNDRKQARQASAEKRRQTADIRKKIREAEKKLEKLTQRKAQLEERLADPKIYEGPTADLKEVILKKEAVDREIESAEAEWLEAESALEEAS</sequence>
<dbReference type="KEGG" id="naci:NUH88_22035"/>
<dbReference type="CDD" id="cd03221">
    <property type="entry name" value="ABCF_EF-3"/>
    <property type="match status" value="2"/>
</dbReference>
<dbReference type="SUPFAM" id="SSF52540">
    <property type="entry name" value="P-loop containing nucleoside triphosphate hydrolases"/>
    <property type="match status" value="2"/>
</dbReference>